<dbReference type="GO" id="GO:0016705">
    <property type="term" value="F:oxidoreductase activity, acting on paired donors, with incorporation or reduction of molecular oxygen"/>
    <property type="evidence" value="ECO:0007669"/>
    <property type="project" value="InterPro"/>
</dbReference>
<dbReference type="eggNOG" id="COG2124">
    <property type="taxonomic scope" value="Bacteria"/>
</dbReference>
<keyword evidence="3 7" id="KW-0479">Metal-binding</keyword>
<evidence type="ECO:0000313" key="9">
    <source>
        <dbReference type="Proteomes" id="UP000027142"/>
    </source>
</evidence>
<dbReference type="PATRIC" id="fig|1246626.3.peg.968"/>
<dbReference type="SMR" id="A0A060LZ69"/>
<dbReference type="HOGENOM" id="CLU_033716_1_0_9"/>
<dbReference type="GO" id="GO:0005506">
    <property type="term" value="F:iron ion binding"/>
    <property type="evidence" value="ECO:0007669"/>
    <property type="project" value="InterPro"/>
</dbReference>
<dbReference type="KEGG" id="ble:BleG1_0965"/>
<dbReference type="Gene3D" id="1.10.630.10">
    <property type="entry name" value="Cytochrome P450"/>
    <property type="match status" value="1"/>
</dbReference>
<keyword evidence="9" id="KW-1185">Reference proteome</keyword>
<evidence type="ECO:0000256" key="4">
    <source>
        <dbReference type="ARBA" id="ARBA00023002"/>
    </source>
</evidence>
<dbReference type="GO" id="GO:0004497">
    <property type="term" value="F:monooxygenase activity"/>
    <property type="evidence" value="ECO:0007669"/>
    <property type="project" value="UniProtKB-KW"/>
</dbReference>
<comment type="similarity">
    <text evidence="1 7">Belongs to the cytochrome P450 family.</text>
</comment>
<dbReference type="PRINTS" id="PR00359">
    <property type="entry name" value="BP450"/>
</dbReference>
<gene>
    <name evidence="8" type="ORF">BleG1_0965</name>
</gene>
<reference evidence="8 9" key="1">
    <citation type="journal article" date="2014" name="Gene">
        <title>A comparative genomic analysis of the alkalitolerant soil bacterium Bacillus lehensis G1.</title>
        <authorList>
            <person name="Noor Y.M."/>
            <person name="Samsulrizal N.H."/>
            <person name="Jema'on N.A."/>
            <person name="Low K.O."/>
            <person name="Ramli A.N."/>
            <person name="Alias N.I."/>
            <person name="Damis S.I."/>
            <person name="Fuzi S.F."/>
            <person name="Isa M.N."/>
            <person name="Murad A.M."/>
            <person name="Raih M.F."/>
            <person name="Bakar F.D."/>
            <person name="Najimudin N."/>
            <person name="Mahadi N.M."/>
            <person name="Illias R.M."/>
        </authorList>
    </citation>
    <scope>NUCLEOTIDE SEQUENCE [LARGE SCALE GENOMIC DNA]</scope>
    <source>
        <strain evidence="8 9">G1</strain>
    </source>
</reference>
<dbReference type="InterPro" id="IPR036396">
    <property type="entry name" value="Cyt_P450_sf"/>
</dbReference>
<evidence type="ECO:0000313" key="8">
    <source>
        <dbReference type="EMBL" id="AIC93568.1"/>
    </source>
</evidence>
<evidence type="ECO:0000256" key="5">
    <source>
        <dbReference type="ARBA" id="ARBA00023004"/>
    </source>
</evidence>
<dbReference type="SUPFAM" id="SSF48264">
    <property type="entry name" value="Cytochrome P450"/>
    <property type="match status" value="1"/>
</dbReference>
<evidence type="ECO:0000256" key="1">
    <source>
        <dbReference type="ARBA" id="ARBA00010617"/>
    </source>
</evidence>
<dbReference type="STRING" id="1246626.BleG1_0965"/>
<dbReference type="Proteomes" id="UP000027142">
    <property type="component" value="Chromosome"/>
</dbReference>
<sequence length="410" mass="46801">MSIVLNKKEFHQEPYEFYKEIRPHDAFAKVKLVSGIQDSWVAFTYEAAEAVLKDERFVKNPRAVFPDVSEHELMPITHSMLFADPPDHRRLRSLVQRGFTPKMIQRLQGRIEEIAKIQVEQMKGKETVDLIADYAFPIPIIVICELLGVPPEDRLDFQRWSNSMVEINDDPSFYEQVEAHMKEFQLYIEQLLAEKRIHPQDDLLSELIRAEEDGDKLSVQELYGAIMLMIVAGHETTVNLIANGMLALFTHPEQLKKLKESPSLIDGAIEEILRFNGPVEFSTDRYAKESFTFMGKQLQKGDHVLVSLASADHDPAVFSEPDKLVITREKSPHLAFGKGIHYCLGAPLARLEGKIAIQTLLNTFPEIQINTALANLEWRQSFVIRGLKEPAGEIELMFEKHVPSLKAQVF</sequence>
<accession>A0A060LZ69</accession>
<keyword evidence="2 7" id="KW-0349">Heme</keyword>
<dbReference type="PANTHER" id="PTHR46696">
    <property type="entry name" value="P450, PUTATIVE (EUROFUNG)-RELATED"/>
    <property type="match status" value="1"/>
</dbReference>
<dbReference type="FunFam" id="1.10.630.10:FF:000018">
    <property type="entry name" value="Cytochrome P450 monooxygenase"/>
    <property type="match status" value="1"/>
</dbReference>
<proteinExistence type="inferred from homology"/>
<evidence type="ECO:0000256" key="3">
    <source>
        <dbReference type="ARBA" id="ARBA00022723"/>
    </source>
</evidence>
<dbReference type="InterPro" id="IPR001128">
    <property type="entry name" value="Cyt_P450"/>
</dbReference>
<keyword evidence="5 7" id="KW-0408">Iron</keyword>
<keyword evidence="4 7" id="KW-0560">Oxidoreductase</keyword>
<dbReference type="RefSeq" id="WP_051667374.1">
    <property type="nucleotide sequence ID" value="NZ_CP003923.1"/>
</dbReference>
<dbReference type="PANTHER" id="PTHR46696:SF1">
    <property type="entry name" value="CYTOCHROME P450 YJIB-RELATED"/>
    <property type="match status" value="1"/>
</dbReference>
<protein>
    <submittedName>
        <fullName evidence="8">Cytochrome P450</fullName>
    </submittedName>
</protein>
<name>A0A060LZ69_9BACI</name>
<evidence type="ECO:0000256" key="2">
    <source>
        <dbReference type="ARBA" id="ARBA00022617"/>
    </source>
</evidence>
<dbReference type="Pfam" id="PF00067">
    <property type="entry name" value="p450"/>
    <property type="match status" value="1"/>
</dbReference>
<evidence type="ECO:0000256" key="7">
    <source>
        <dbReference type="RuleBase" id="RU000461"/>
    </source>
</evidence>
<dbReference type="PROSITE" id="PS00086">
    <property type="entry name" value="CYTOCHROME_P450"/>
    <property type="match status" value="1"/>
</dbReference>
<evidence type="ECO:0000256" key="6">
    <source>
        <dbReference type="ARBA" id="ARBA00023033"/>
    </source>
</evidence>
<dbReference type="InterPro" id="IPR002397">
    <property type="entry name" value="Cyt_P450_B"/>
</dbReference>
<dbReference type="InterPro" id="IPR017972">
    <property type="entry name" value="Cyt_P450_CS"/>
</dbReference>
<dbReference type="CDD" id="cd11029">
    <property type="entry name" value="CYP107-like"/>
    <property type="match status" value="1"/>
</dbReference>
<dbReference type="OrthoDB" id="9801155at2"/>
<dbReference type="GO" id="GO:0020037">
    <property type="term" value="F:heme binding"/>
    <property type="evidence" value="ECO:0007669"/>
    <property type="project" value="InterPro"/>
</dbReference>
<dbReference type="EMBL" id="CP003923">
    <property type="protein sequence ID" value="AIC93568.1"/>
    <property type="molecule type" value="Genomic_DNA"/>
</dbReference>
<keyword evidence="6 7" id="KW-0503">Monooxygenase</keyword>
<organism evidence="8 9">
    <name type="scientific">Shouchella lehensis G1</name>
    <dbReference type="NCBI Taxonomy" id="1246626"/>
    <lineage>
        <taxon>Bacteria</taxon>
        <taxon>Bacillati</taxon>
        <taxon>Bacillota</taxon>
        <taxon>Bacilli</taxon>
        <taxon>Bacillales</taxon>
        <taxon>Bacillaceae</taxon>
        <taxon>Shouchella</taxon>
    </lineage>
</organism>
<dbReference type="PRINTS" id="PR00385">
    <property type="entry name" value="P450"/>
</dbReference>
<dbReference type="AlphaFoldDB" id="A0A060LZ69"/>